<dbReference type="Pfam" id="PF02738">
    <property type="entry name" value="MoCoBD_1"/>
    <property type="match status" value="1"/>
</dbReference>
<dbReference type="Gene3D" id="3.90.1170.50">
    <property type="entry name" value="Aldehyde oxidase/xanthine dehydrogenase, a/b hammerhead"/>
    <property type="match status" value="1"/>
</dbReference>
<dbReference type="InterPro" id="IPR008274">
    <property type="entry name" value="AldOxase/xan_DH_MoCoBD1"/>
</dbReference>
<dbReference type="SUPFAM" id="SSF56003">
    <property type="entry name" value="Molybdenum cofactor-binding domain"/>
    <property type="match status" value="1"/>
</dbReference>
<reference evidence="3 4" key="1">
    <citation type="submission" date="2020-09" db="EMBL/GenBank/DDBJ databases">
        <title>Roseomonas.</title>
        <authorList>
            <person name="Zhu W."/>
        </authorList>
    </citation>
    <scope>NUCLEOTIDE SEQUENCE [LARGE SCALE GENOMIC DNA]</scope>
    <source>
        <strain evidence="3 4">573</strain>
    </source>
</reference>
<gene>
    <name evidence="3" type="ORF">IAI61_16040</name>
</gene>
<evidence type="ECO:0000313" key="4">
    <source>
        <dbReference type="Proteomes" id="UP001518989"/>
    </source>
</evidence>
<dbReference type="Pfam" id="PF01315">
    <property type="entry name" value="Ald_Xan_dh_C"/>
    <property type="match status" value="1"/>
</dbReference>
<dbReference type="InterPro" id="IPR016208">
    <property type="entry name" value="Ald_Oxase/xanthine_DH-like"/>
</dbReference>
<feature type="domain" description="Aldehyde oxidase/xanthine dehydrogenase a/b hammerhead" evidence="2">
    <location>
        <begin position="23"/>
        <end position="137"/>
    </location>
</feature>
<dbReference type="EMBL" id="JACTNG010000009">
    <property type="protein sequence ID" value="MBO1080555.1"/>
    <property type="molecule type" value="Genomic_DNA"/>
</dbReference>
<name>A0ABS3KUD8_9PROT</name>
<dbReference type="Proteomes" id="UP001518989">
    <property type="component" value="Unassembled WGS sequence"/>
</dbReference>
<dbReference type="InterPro" id="IPR046867">
    <property type="entry name" value="AldOxase/xan_DH_MoCoBD2"/>
</dbReference>
<dbReference type="InterPro" id="IPR000674">
    <property type="entry name" value="Ald_Oxase/Xan_DH_a/b"/>
</dbReference>
<dbReference type="Gene3D" id="3.30.365.10">
    <property type="entry name" value="Aldehyde oxidase/xanthine dehydrogenase, molybdopterin binding domain"/>
    <property type="match status" value="4"/>
</dbReference>
<proteinExistence type="predicted"/>
<dbReference type="PANTHER" id="PTHR11908:SF153">
    <property type="entry name" value="DEHYDROGENASE"/>
    <property type="match status" value="1"/>
</dbReference>
<organism evidence="3 4">
    <name type="scientific">Roseomonas haemaphysalidis</name>
    <dbReference type="NCBI Taxonomy" id="2768162"/>
    <lineage>
        <taxon>Bacteria</taxon>
        <taxon>Pseudomonadati</taxon>
        <taxon>Pseudomonadota</taxon>
        <taxon>Alphaproteobacteria</taxon>
        <taxon>Acetobacterales</taxon>
        <taxon>Roseomonadaceae</taxon>
        <taxon>Roseomonas</taxon>
    </lineage>
</organism>
<feature type="region of interest" description="Disordered" evidence="1">
    <location>
        <begin position="151"/>
        <end position="170"/>
    </location>
</feature>
<dbReference type="PANTHER" id="PTHR11908">
    <property type="entry name" value="XANTHINE DEHYDROGENASE"/>
    <property type="match status" value="1"/>
</dbReference>
<dbReference type="SUPFAM" id="SSF54665">
    <property type="entry name" value="CO dehydrogenase molybdoprotein N-domain-like"/>
    <property type="match status" value="1"/>
</dbReference>
<sequence length="751" mass="80637">MTIPNETYVGTPRQRVDGRAKVTGAATYAAEFTAPDLAYGYVVSGAIAKGTITAIDSSAALAMPGVLHVFTHENRPRTAWLSSNFRDEVAPPGSPFRALYDKHIVYSGQPVALVVAEDFDTARDAAALVRVTYDTEAHATDLDQERAKAYVPPKKRSGIEPPPKPRGDAPGAYDAAPFKLRQEYRISPEHHNPMEPHATTVVWDGDGAITVHDKIQGVQNSQTYITNVFGLSKDKVRVVSPFVGGGFGSGLRPQYQLYLAVMASLALERSVRVVLTRDQMFTFGYRPGTINTLSLGADAQGALQSITHEAVAGTSHFEDYQEVVVNWSGGTYHCDNVSFDYKLAKLDTYTPADMRAPGAPLGMFALESAMDEMAEALHLDPLEFRLRNYAETDENTGNPFTSKALREAYRQGAEQFGWSRRNHTPRSMKEGHELVGWGMATGMWEAQMQQTSARATLWPDGRLEVACATADIGTGTYTILTQIAADSLGVGMDQVSVKIGDSSLPTSPVQGGSWTAASAGAAVQAACFKARESLLDAAQKMDGSPLADATADQVVFANGRMTLRDDAARAVSYADAMRAAGLDTLAVEETVKPDPKVQKSFSSYTHSAVFVEVRVDEELGVVRVTRVVDAVAAGRILNPLTARSQIIGGVVFGIGMALTEETMADHALGRFMNHNLAEYHVPSNADIQGIEVIFVEENDSKTSPMGVKGLGEIGIVGTAAAIANAIHHATGRRVRSLPITIDKVLGAELAS</sequence>
<keyword evidence="4" id="KW-1185">Reference proteome</keyword>
<dbReference type="Pfam" id="PF20256">
    <property type="entry name" value="MoCoBD_2"/>
    <property type="match status" value="1"/>
</dbReference>
<evidence type="ECO:0000313" key="3">
    <source>
        <dbReference type="EMBL" id="MBO1080555.1"/>
    </source>
</evidence>
<dbReference type="InterPro" id="IPR036856">
    <property type="entry name" value="Ald_Oxase/Xan_DH_a/b_sf"/>
</dbReference>
<comment type="caution">
    <text evidence="3">The sequence shown here is derived from an EMBL/GenBank/DDBJ whole genome shotgun (WGS) entry which is preliminary data.</text>
</comment>
<accession>A0ABS3KUD8</accession>
<dbReference type="InterPro" id="IPR037165">
    <property type="entry name" value="AldOxase/xan_DH_Mopterin-bd_sf"/>
</dbReference>
<dbReference type="SMART" id="SM01008">
    <property type="entry name" value="Ald_Xan_dh_C"/>
    <property type="match status" value="1"/>
</dbReference>
<evidence type="ECO:0000259" key="2">
    <source>
        <dbReference type="SMART" id="SM01008"/>
    </source>
</evidence>
<dbReference type="RefSeq" id="WP_207418597.1">
    <property type="nucleotide sequence ID" value="NZ_CP061177.1"/>
</dbReference>
<protein>
    <submittedName>
        <fullName evidence="3">Xanthine dehydrogenase family protein molybdopterin-binding subunit</fullName>
    </submittedName>
</protein>
<evidence type="ECO:0000256" key="1">
    <source>
        <dbReference type="SAM" id="MobiDB-lite"/>
    </source>
</evidence>